<dbReference type="EMBL" id="BARS01044863">
    <property type="protein sequence ID" value="GAG40435.1"/>
    <property type="molecule type" value="Genomic_DNA"/>
</dbReference>
<evidence type="ECO:0000313" key="1">
    <source>
        <dbReference type="EMBL" id="GAG40435.1"/>
    </source>
</evidence>
<comment type="caution">
    <text evidence="1">The sequence shown here is derived from an EMBL/GenBank/DDBJ whole genome shotgun (WGS) entry which is preliminary data.</text>
</comment>
<accession>X0XBH6</accession>
<feature type="non-terminal residue" evidence="1">
    <location>
        <position position="1"/>
    </location>
</feature>
<proteinExistence type="predicted"/>
<gene>
    <name evidence="1" type="ORF">S01H1_67709</name>
</gene>
<name>X0XBH6_9ZZZZ</name>
<protein>
    <submittedName>
        <fullName evidence="1">Uncharacterized protein</fullName>
    </submittedName>
</protein>
<sequence>GQVVMSQSIMIDTAIAAGATTFNVGVIPKNSQLLTATIRTGVVNNNVTSCTVSMGKTASVAYFLAAQDGQALAEYSTLATGSLDEADRFGSDTQIIATVTTVGAVDATPTGQTTVTFTYLQANNLSDATAA</sequence>
<organism evidence="1">
    <name type="scientific">marine sediment metagenome</name>
    <dbReference type="NCBI Taxonomy" id="412755"/>
    <lineage>
        <taxon>unclassified sequences</taxon>
        <taxon>metagenomes</taxon>
        <taxon>ecological metagenomes</taxon>
    </lineage>
</organism>
<dbReference type="AlphaFoldDB" id="X0XBH6"/>
<reference evidence="1" key="1">
    <citation type="journal article" date="2014" name="Front. Microbiol.">
        <title>High frequency of phylogenetically diverse reductive dehalogenase-homologous genes in deep subseafloor sedimentary metagenomes.</title>
        <authorList>
            <person name="Kawai M."/>
            <person name="Futagami T."/>
            <person name="Toyoda A."/>
            <person name="Takaki Y."/>
            <person name="Nishi S."/>
            <person name="Hori S."/>
            <person name="Arai W."/>
            <person name="Tsubouchi T."/>
            <person name="Morono Y."/>
            <person name="Uchiyama I."/>
            <person name="Ito T."/>
            <person name="Fujiyama A."/>
            <person name="Inagaki F."/>
            <person name="Takami H."/>
        </authorList>
    </citation>
    <scope>NUCLEOTIDE SEQUENCE</scope>
    <source>
        <strain evidence="1">Expedition CK06-06</strain>
    </source>
</reference>